<evidence type="ECO:0000256" key="1">
    <source>
        <dbReference type="ARBA" id="ARBA00007905"/>
    </source>
</evidence>
<reference evidence="5" key="1">
    <citation type="submission" date="2025-08" db="UniProtKB">
        <authorList>
            <consortium name="Ensembl"/>
        </authorList>
    </citation>
    <scope>IDENTIFICATION</scope>
</reference>
<evidence type="ECO:0000256" key="2">
    <source>
        <dbReference type="PIRSR" id="PIRSR000097-1"/>
    </source>
</evidence>
<dbReference type="GeneTree" id="ENSGT00940000166020"/>
<dbReference type="PRINTS" id="PR00069">
    <property type="entry name" value="ALDKETRDTASE"/>
</dbReference>
<evidence type="ECO:0000256" key="3">
    <source>
        <dbReference type="PIRSR" id="PIRSR000097-3"/>
    </source>
</evidence>
<reference evidence="5" key="2">
    <citation type="submission" date="2025-09" db="UniProtKB">
        <authorList>
            <consortium name="Ensembl"/>
        </authorList>
    </citation>
    <scope>IDENTIFICATION</scope>
</reference>
<dbReference type="SUPFAM" id="SSF51430">
    <property type="entry name" value="NAD(P)-linked oxidoreductase"/>
    <property type="match status" value="1"/>
</dbReference>
<dbReference type="InterPro" id="IPR018170">
    <property type="entry name" value="Aldo/ket_reductase_CS"/>
</dbReference>
<dbReference type="Gene3D" id="3.20.20.100">
    <property type="entry name" value="NADP-dependent oxidoreductase domain"/>
    <property type="match status" value="2"/>
</dbReference>
<protein>
    <recommendedName>
        <fullName evidence="4">NADP-dependent oxidoreductase domain-containing protein</fullName>
    </recommendedName>
</protein>
<dbReference type="Ensembl" id="ENSOKIT00005001893.1">
    <property type="protein sequence ID" value="ENSOKIP00005001784.1"/>
    <property type="gene ID" value="ENSOKIG00005000893.1"/>
</dbReference>
<feature type="active site" description="Proton donor" evidence="2">
    <location>
        <position position="27"/>
    </location>
</feature>
<dbReference type="GO" id="GO:0016491">
    <property type="term" value="F:oxidoreductase activity"/>
    <property type="evidence" value="ECO:0007669"/>
    <property type="project" value="InterPro"/>
</dbReference>
<feature type="domain" description="NADP-dependent oxidoreductase" evidence="4">
    <location>
        <begin position="12"/>
        <end position="96"/>
    </location>
</feature>
<keyword evidence="6" id="KW-1185">Reference proteome</keyword>
<dbReference type="Pfam" id="PF00248">
    <property type="entry name" value="Aldo_ket_red"/>
    <property type="match status" value="1"/>
</dbReference>
<dbReference type="PROSITE" id="PS00063">
    <property type="entry name" value="ALDOKETO_REDUCTASE_3"/>
    <property type="match status" value="1"/>
</dbReference>
<dbReference type="InterPro" id="IPR023210">
    <property type="entry name" value="NADP_OxRdtase_dom"/>
</dbReference>
<comment type="similarity">
    <text evidence="1">Belongs to the aldo/keto reductase family.</text>
</comment>
<evidence type="ECO:0000313" key="6">
    <source>
        <dbReference type="Proteomes" id="UP000694557"/>
    </source>
</evidence>
<dbReference type="Proteomes" id="UP000694557">
    <property type="component" value="Unassembled WGS sequence"/>
</dbReference>
<accession>A0A8C7CB66</accession>
<dbReference type="InterPro" id="IPR020471">
    <property type="entry name" value="AKR"/>
</dbReference>
<proteinExistence type="inferred from homology"/>
<evidence type="ECO:0000313" key="5">
    <source>
        <dbReference type="Ensembl" id="ENSOKIP00005001784.1"/>
    </source>
</evidence>
<dbReference type="AlphaFoldDB" id="A0A8C7CB66"/>
<evidence type="ECO:0000259" key="4">
    <source>
        <dbReference type="Pfam" id="PF00248"/>
    </source>
</evidence>
<dbReference type="PANTHER" id="PTHR11732">
    <property type="entry name" value="ALDO/KETO REDUCTASE"/>
    <property type="match status" value="1"/>
</dbReference>
<feature type="site" description="Lowers pKa of active site Tyr" evidence="3">
    <location>
        <position position="57"/>
    </location>
</feature>
<name>A0A8C7CB66_ONCKI</name>
<sequence>STPGQVKQEELAALDCGYKHNDCAAVYSKEQEVGEALALRLGPGKALRHEDVFLTSKLCNTQHHPDYVETACSKSLIHLGLEYLALYLVYWPTAFQRGTELMPKRVVGSNLVDKGMFQEIGLRCHPCLSQVCVTAYCPLGSAEQSRASPDEPCLLQDPGLGGCHPPPQKDPCSGYTHVQRGMVCIPKSVTPSRILQNLQVRRTIESFNRNERYIIPAVEVSSDCLR</sequence>
<organism evidence="5 6">
    <name type="scientific">Oncorhynchus kisutch</name>
    <name type="common">Coho salmon</name>
    <name type="synonym">Salmo kisutch</name>
    <dbReference type="NCBI Taxonomy" id="8019"/>
    <lineage>
        <taxon>Eukaryota</taxon>
        <taxon>Metazoa</taxon>
        <taxon>Chordata</taxon>
        <taxon>Craniata</taxon>
        <taxon>Vertebrata</taxon>
        <taxon>Euteleostomi</taxon>
        <taxon>Actinopterygii</taxon>
        <taxon>Neopterygii</taxon>
        <taxon>Teleostei</taxon>
        <taxon>Protacanthopterygii</taxon>
        <taxon>Salmoniformes</taxon>
        <taxon>Salmonidae</taxon>
        <taxon>Salmoninae</taxon>
        <taxon>Oncorhynchus</taxon>
    </lineage>
</organism>
<dbReference type="PIRSF" id="PIRSF000097">
    <property type="entry name" value="AKR"/>
    <property type="match status" value="1"/>
</dbReference>
<dbReference type="InterPro" id="IPR036812">
    <property type="entry name" value="NAD(P)_OxRdtase_dom_sf"/>
</dbReference>